<feature type="compositionally biased region" description="Polar residues" evidence="1">
    <location>
        <begin position="16"/>
        <end position="28"/>
    </location>
</feature>
<name>A0A2I0WA26_9ASPA</name>
<feature type="compositionally biased region" description="Basic and acidic residues" evidence="1">
    <location>
        <begin position="1"/>
        <end position="15"/>
    </location>
</feature>
<keyword evidence="3" id="KW-1185">Reference proteome</keyword>
<evidence type="ECO:0000313" key="3">
    <source>
        <dbReference type="Proteomes" id="UP000233837"/>
    </source>
</evidence>
<accession>A0A2I0WA26</accession>
<dbReference type="EMBL" id="KZ502820">
    <property type="protein sequence ID" value="PKU72511.1"/>
    <property type="molecule type" value="Genomic_DNA"/>
</dbReference>
<dbReference type="Proteomes" id="UP000233837">
    <property type="component" value="Unassembled WGS sequence"/>
</dbReference>
<reference evidence="2 3" key="2">
    <citation type="journal article" date="2017" name="Nature">
        <title>The Apostasia genome and the evolution of orchids.</title>
        <authorList>
            <person name="Zhang G.Q."/>
            <person name="Liu K.W."/>
            <person name="Li Z."/>
            <person name="Lohaus R."/>
            <person name="Hsiao Y.Y."/>
            <person name="Niu S.C."/>
            <person name="Wang J.Y."/>
            <person name="Lin Y.C."/>
            <person name="Xu Q."/>
            <person name="Chen L.J."/>
            <person name="Yoshida K."/>
            <person name="Fujiwara S."/>
            <person name="Wang Z.W."/>
            <person name="Zhang Y.Q."/>
            <person name="Mitsuda N."/>
            <person name="Wang M."/>
            <person name="Liu G.H."/>
            <person name="Pecoraro L."/>
            <person name="Huang H.X."/>
            <person name="Xiao X.J."/>
            <person name="Lin M."/>
            <person name="Wu X.Y."/>
            <person name="Wu W.L."/>
            <person name="Chen Y.Y."/>
            <person name="Chang S.B."/>
            <person name="Sakamoto S."/>
            <person name="Ohme-Takagi M."/>
            <person name="Yagi M."/>
            <person name="Zeng S.J."/>
            <person name="Shen C.Y."/>
            <person name="Yeh C.M."/>
            <person name="Luo Y.B."/>
            <person name="Tsai W.C."/>
            <person name="Van de Peer Y."/>
            <person name="Liu Z.J."/>
        </authorList>
    </citation>
    <scope>NUCLEOTIDE SEQUENCE [LARGE SCALE GENOMIC DNA]</scope>
    <source>
        <tissue evidence="2">The whole plant</tissue>
    </source>
</reference>
<evidence type="ECO:0000256" key="1">
    <source>
        <dbReference type="SAM" id="MobiDB-lite"/>
    </source>
</evidence>
<reference evidence="2 3" key="1">
    <citation type="journal article" date="2016" name="Sci. Rep.">
        <title>The Dendrobium catenatum Lindl. genome sequence provides insights into polysaccharide synthase, floral development and adaptive evolution.</title>
        <authorList>
            <person name="Zhang G.Q."/>
            <person name="Xu Q."/>
            <person name="Bian C."/>
            <person name="Tsai W.C."/>
            <person name="Yeh C.M."/>
            <person name="Liu K.W."/>
            <person name="Yoshida K."/>
            <person name="Zhang L.S."/>
            <person name="Chang S.B."/>
            <person name="Chen F."/>
            <person name="Shi Y."/>
            <person name="Su Y.Y."/>
            <person name="Zhang Y.Q."/>
            <person name="Chen L.J."/>
            <person name="Yin Y."/>
            <person name="Lin M."/>
            <person name="Huang H."/>
            <person name="Deng H."/>
            <person name="Wang Z.W."/>
            <person name="Zhu S.L."/>
            <person name="Zhao X."/>
            <person name="Deng C."/>
            <person name="Niu S.C."/>
            <person name="Huang J."/>
            <person name="Wang M."/>
            <person name="Liu G.H."/>
            <person name="Yang H.J."/>
            <person name="Xiao X.J."/>
            <person name="Hsiao Y.Y."/>
            <person name="Wu W.L."/>
            <person name="Chen Y.Y."/>
            <person name="Mitsuda N."/>
            <person name="Ohme-Takagi M."/>
            <person name="Luo Y.B."/>
            <person name="Van de Peer Y."/>
            <person name="Liu Z.J."/>
        </authorList>
    </citation>
    <scope>NUCLEOTIDE SEQUENCE [LARGE SCALE GENOMIC DNA]</scope>
    <source>
        <tissue evidence="2">The whole plant</tissue>
    </source>
</reference>
<organism evidence="2 3">
    <name type="scientific">Dendrobium catenatum</name>
    <dbReference type="NCBI Taxonomy" id="906689"/>
    <lineage>
        <taxon>Eukaryota</taxon>
        <taxon>Viridiplantae</taxon>
        <taxon>Streptophyta</taxon>
        <taxon>Embryophyta</taxon>
        <taxon>Tracheophyta</taxon>
        <taxon>Spermatophyta</taxon>
        <taxon>Magnoliopsida</taxon>
        <taxon>Liliopsida</taxon>
        <taxon>Asparagales</taxon>
        <taxon>Orchidaceae</taxon>
        <taxon>Epidendroideae</taxon>
        <taxon>Malaxideae</taxon>
        <taxon>Dendrobiinae</taxon>
        <taxon>Dendrobium</taxon>
    </lineage>
</organism>
<gene>
    <name evidence="2" type="ORF">MA16_Dca027857</name>
</gene>
<sequence length="57" mass="6620">MQIKERKLSGRRAEANQEQEAQRVQLSGVSRKRPSCVQFMGNWEEDFSSVRGKYLCS</sequence>
<dbReference type="AlphaFoldDB" id="A0A2I0WA26"/>
<feature type="region of interest" description="Disordered" evidence="1">
    <location>
        <begin position="1"/>
        <end position="31"/>
    </location>
</feature>
<protein>
    <submittedName>
        <fullName evidence="2">Uncharacterized protein</fullName>
    </submittedName>
</protein>
<proteinExistence type="predicted"/>
<evidence type="ECO:0000313" key="2">
    <source>
        <dbReference type="EMBL" id="PKU72511.1"/>
    </source>
</evidence>